<evidence type="ECO:0000313" key="13">
    <source>
        <dbReference type="EMBL" id="AOY77322.1"/>
    </source>
</evidence>
<dbReference type="InterPro" id="IPR000067">
    <property type="entry name" value="FlgMring_FliF"/>
</dbReference>
<evidence type="ECO:0000256" key="10">
    <source>
        <dbReference type="SAM" id="Phobius"/>
    </source>
</evidence>
<name>A0AAC9RKV0_9CLOT</name>
<keyword evidence="14" id="KW-0966">Cell projection</keyword>
<dbReference type="Pfam" id="PF08345">
    <property type="entry name" value="YscJ_FliF_C"/>
    <property type="match status" value="1"/>
</dbReference>
<dbReference type="Gene3D" id="3.30.300.30">
    <property type="match status" value="1"/>
</dbReference>
<dbReference type="GO" id="GO:0071973">
    <property type="term" value="P:bacterial-type flagellum-dependent cell motility"/>
    <property type="evidence" value="ECO:0007669"/>
    <property type="project" value="InterPro"/>
</dbReference>
<keyword evidence="8 9" id="KW-0975">Bacterial flagellum</keyword>
<dbReference type="Gene3D" id="3.30.70.1530">
    <property type="entry name" value="Hypothetical protein rpa1041"/>
    <property type="match status" value="1"/>
</dbReference>
<keyword evidence="5 10" id="KW-0812">Transmembrane</keyword>
<comment type="similarity">
    <text evidence="3 9">Belongs to the FliF family.</text>
</comment>
<keyword evidence="14" id="KW-0282">Flagellum</keyword>
<evidence type="ECO:0000313" key="14">
    <source>
        <dbReference type="EMBL" id="ARE87866.1"/>
    </source>
</evidence>
<dbReference type="InterPro" id="IPR006182">
    <property type="entry name" value="FliF_N_dom"/>
</dbReference>
<dbReference type="EMBL" id="CP017603">
    <property type="protein sequence ID" value="AOY77322.1"/>
    <property type="molecule type" value="Genomic_DNA"/>
</dbReference>
<feature type="domain" description="Flagellar M-ring C-terminal" evidence="12">
    <location>
        <begin position="256"/>
        <end position="403"/>
    </location>
</feature>
<dbReference type="KEGG" id="cfm:BJL90_16580"/>
<dbReference type="InterPro" id="IPR013556">
    <property type="entry name" value="Flag_M-ring_C"/>
</dbReference>
<dbReference type="InterPro" id="IPR045851">
    <property type="entry name" value="AMP-bd_C_sf"/>
</dbReference>
<reference evidence="13 15" key="1">
    <citation type="submission" date="2016-10" db="EMBL/GenBank/DDBJ databases">
        <title>Complete Genome Sequence of Acetogen Clostridium formicoaceticum ATCC 27076.</title>
        <authorList>
            <person name="Bao T."/>
            <person name="Cheng C."/>
            <person name="Zhao J."/>
            <person name="Yang S.-T."/>
            <person name="Wang J."/>
            <person name="Wang M."/>
        </authorList>
    </citation>
    <scope>NUCLEOTIDE SEQUENCE [LARGE SCALE GENOMIC DNA]</scope>
    <source>
        <strain evidence="13 15">ATCC 27076</strain>
    </source>
</reference>
<dbReference type="PIRSF" id="PIRSF004862">
    <property type="entry name" value="FliF"/>
    <property type="match status" value="1"/>
</dbReference>
<evidence type="ECO:0000256" key="9">
    <source>
        <dbReference type="PIRNR" id="PIRNR004862"/>
    </source>
</evidence>
<evidence type="ECO:0000256" key="8">
    <source>
        <dbReference type="ARBA" id="ARBA00023143"/>
    </source>
</evidence>
<sequence length="519" mass="57240">MAEGLQQIRNQFNEFLQGLEKKQKIKIAVAIALILITLTAIIYYFTRPQYVVLYSNLDAKQAGEIMNTLEGSGIRAKLGETSSTILVQKPDYQRAQVVVATEGLPQARFSYEDFFSGNSFMKTSEEKSKEFIVALGNELSKIIEEIPGINKSYVTLSIPENTGFIRTTQDQSATASVFLNLDYNTTLDPNSVTGITLLVSNAVQGLNPENVTVHGPDGRVLNTTSSDSSDTFGPTDQLSLQQAVKEDLEKSITDFLSTVYGYGNVVVMANVKLDFNSEVTEIQEFSPPIDGETEGIVRSMQDLQQRVVNSPAGGAPGTDTNTEDIPQYVVEDQENSLYYEANQIINYEINELRKKIVKAQGQVQDITVAVYLNKNAINGGELTDEERRELENIVSAAAGLDTRVVQVAAQEFSNSLEEQIRLAMEAAEATGGQKIPLWALGLAAAALLGGGFFLLMRTNRRKKEASEEIMRETPIQSEDLIEEIDLELSGSQVKQQLEKLVNKKPDAVAQLLRNWLSEE</sequence>
<keyword evidence="7 10" id="KW-0472">Membrane</keyword>
<dbReference type="EMBL" id="CP020559">
    <property type="protein sequence ID" value="ARE87866.1"/>
    <property type="molecule type" value="Genomic_DNA"/>
</dbReference>
<evidence type="ECO:0000256" key="4">
    <source>
        <dbReference type="ARBA" id="ARBA00022475"/>
    </source>
</evidence>
<keyword evidence="14" id="KW-0969">Cilium</keyword>
<accession>A0AAC9RKV0</accession>
<dbReference type="RefSeq" id="WP_070970557.1">
    <property type="nucleotide sequence ID" value="NZ_CP017603.1"/>
</dbReference>
<feature type="transmembrane region" description="Helical" evidence="10">
    <location>
        <begin position="435"/>
        <end position="456"/>
    </location>
</feature>
<evidence type="ECO:0000313" key="16">
    <source>
        <dbReference type="Proteomes" id="UP000192478"/>
    </source>
</evidence>
<proteinExistence type="inferred from homology"/>
<evidence type="ECO:0000313" key="15">
    <source>
        <dbReference type="Proteomes" id="UP000177894"/>
    </source>
</evidence>
<dbReference type="InterPro" id="IPR043427">
    <property type="entry name" value="YscJ/FliF"/>
</dbReference>
<comment type="function">
    <text evidence="9">The M ring may be actively involved in energy transduction.</text>
</comment>
<evidence type="ECO:0000256" key="3">
    <source>
        <dbReference type="ARBA" id="ARBA00007971"/>
    </source>
</evidence>
<dbReference type="PANTHER" id="PTHR30046">
    <property type="entry name" value="FLAGELLAR M-RING PROTEIN"/>
    <property type="match status" value="1"/>
</dbReference>
<dbReference type="Proteomes" id="UP000177894">
    <property type="component" value="Chromosome"/>
</dbReference>
<dbReference type="Pfam" id="PF01514">
    <property type="entry name" value="YscJ_FliF"/>
    <property type="match status" value="1"/>
</dbReference>
<evidence type="ECO:0000256" key="1">
    <source>
        <dbReference type="ARBA" id="ARBA00004117"/>
    </source>
</evidence>
<feature type="transmembrane region" description="Helical" evidence="10">
    <location>
        <begin position="27"/>
        <end position="46"/>
    </location>
</feature>
<keyword evidence="15" id="KW-1185">Reference proteome</keyword>
<dbReference type="NCBIfam" id="TIGR00206">
    <property type="entry name" value="fliF"/>
    <property type="match status" value="1"/>
</dbReference>
<dbReference type="Proteomes" id="UP000192478">
    <property type="component" value="Chromosome"/>
</dbReference>
<dbReference type="GO" id="GO:0009431">
    <property type="term" value="C:bacterial-type flagellum basal body, MS ring"/>
    <property type="evidence" value="ECO:0007669"/>
    <property type="project" value="InterPro"/>
</dbReference>
<dbReference type="AlphaFoldDB" id="A0AAC9RKV0"/>
<evidence type="ECO:0000256" key="5">
    <source>
        <dbReference type="ARBA" id="ARBA00022692"/>
    </source>
</evidence>
<evidence type="ECO:0000256" key="6">
    <source>
        <dbReference type="ARBA" id="ARBA00022989"/>
    </source>
</evidence>
<gene>
    <name evidence="14" type="primary">fliF</name>
    <name evidence="13" type="ORF">BJL90_16580</name>
    <name evidence="14" type="ORF">CLFO_22660</name>
</gene>
<organism evidence="14 16">
    <name type="scientific">Clostridium formicaceticum</name>
    <dbReference type="NCBI Taxonomy" id="1497"/>
    <lineage>
        <taxon>Bacteria</taxon>
        <taxon>Bacillati</taxon>
        <taxon>Bacillota</taxon>
        <taxon>Clostridia</taxon>
        <taxon>Eubacteriales</taxon>
        <taxon>Clostridiaceae</taxon>
        <taxon>Clostridium</taxon>
    </lineage>
</organism>
<evidence type="ECO:0000259" key="12">
    <source>
        <dbReference type="Pfam" id="PF08345"/>
    </source>
</evidence>
<evidence type="ECO:0000256" key="7">
    <source>
        <dbReference type="ARBA" id="ARBA00023136"/>
    </source>
</evidence>
<feature type="domain" description="Flagellar M-ring N-terminal" evidence="11">
    <location>
        <begin position="46"/>
        <end position="222"/>
    </location>
</feature>
<keyword evidence="6 10" id="KW-1133">Transmembrane helix</keyword>
<keyword evidence="4" id="KW-1003">Cell membrane</keyword>
<evidence type="ECO:0000259" key="11">
    <source>
        <dbReference type="Pfam" id="PF01514"/>
    </source>
</evidence>
<dbReference type="PRINTS" id="PR01009">
    <property type="entry name" value="FLGMRINGFLIF"/>
</dbReference>
<reference evidence="14 16" key="2">
    <citation type="submission" date="2017-03" db="EMBL/GenBank/DDBJ databases">
        <title>Complete sequence of Clostridium formicaceticum DSM 92.</title>
        <authorList>
            <person name="Poehlein A."/>
            <person name="Karl M."/>
            <person name="Bengelsdorf F.R."/>
            <person name="Duerre P."/>
            <person name="Daniel R."/>
        </authorList>
    </citation>
    <scope>NUCLEOTIDE SEQUENCE [LARGE SCALE GENOMIC DNA]</scope>
    <source>
        <strain evidence="14 16">DSM 92</strain>
    </source>
</reference>
<comment type="subcellular location">
    <subcellularLocation>
        <location evidence="1 9">Bacterial flagellum basal body</location>
    </subcellularLocation>
    <subcellularLocation>
        <location evidence="2">Cell membrane</location>
        <topology evidence="2">Multi-pass membrane protein</topology>
    </subcellularLocation>
</comment>
<evidence type="ECO:0000256" key="2">
    <source>
        <dbReference type="ARBA" id="ARBA00004651"/>
    </source>
</evidence>
<dbReference type="GO" id="GO:0003774">
    <property type="term" value="F:cytoskeletal motor activity"/>
    <property type="evidence" value="ECO:0007669"/>
    <property type="project" value="InterPro"/>
</dbReference>
<dbReference type="GO" id="GO:0005886">
    <property type="term" value="C:plasma membrane"/>
    <property type="evidence" value="ECO:0007669"/>
    <property type="project" value="UniProtKB-SubCell"/>
</dbReference>
<protein>
    <recommendedName>
        <fullName evidence="9">Flagellar M-ring protein</fullName>
    </recommendedName>
</protein>
<dbReference type="PANTHER" id="PTHR30046:SF0">
    <property type="entry name" value="FLAGELLAR M-RING PROTEIN"/>
    <property type="match status" value="1"/>
</dbReference>